<sequence>MRYIQGSLDHILCYDGNAIDPLVLQGYQLRLGKNSLYQNICFYLAGGPISWNSRKQKSVALSSTEAEYIAACQASKEAIWIRLLLYDLHHTQFNATTILCDNMSCISLSLNPRFHGKSKHIKIQYHFIREKVFSGQVIFQYCSTIEMVADIFTKALPKIKHQKFFSTLNLTKLPRHQP</sequence>
<dbReference type="Proteomes" id="UP001162992">
    <property type="component" value="Chromosome 14"/>
</dbReference>
<accession>A0ACC2BR98</accession>
<gene>
    <name evidence="1" type="ORF">O6H91_14G081200</name>
</gene>
<dbReference type="EMBL" id="CM055105">
    <property type="protein sequence ID" value="KAJ7532294.1"/>
    <property type="molecule type" value="Genomic_DNA"/>
</dbReference>
<protein>
    <submittedName>
        <fullName evidence="1">Uncharacterized protein</fullName>
    </submittedName>
</protein>
<reference evidence="2" key="1">
    <citation type="journal article" date="2024" name="Proc. Natl. Acad. Sci. U.S.A.">
        <title>Extraordinary preservation of gene collinearity over three hundred million years revealed in homosporous lycophytes.</title>
        <authorList>
            <person name="Li C."/>
            <person name="Wickell D."/>
            <person name="Kuo L.Y."/>
            <person name="Chen X."/>
            <person name="Nie B."/>
            <person name="Liao X."/>
            <person name="Peng D."/>
            <person name="Ji J."/>
            <person name="Jenkins J."/>
            <person name="Williams M."/>
            <person name="Shu S."/>
            <person name="Plott C."/>
            <person name="Barry K."/>
            <person name="Rajasekar S."/>
            <person name="Grimwood J."/>
            <person name="Han X."/>
            <person name="Sun S."/>
            <person name="Hou Z."/>
            <person name="He W."/>
            <person name="Dai G."/>
            <person name="Sun C."/>
            <person name="Schmutz J."/>
            <person name="Leebens-Mack J.H."/>
            <person name="Li F.W."/>
            <person name="Wang L."/>
        </authorList>
    </citation>
    <scope>NUCLEOTIDE SEQUENCE [LARGE SCALE GENOMIC DNA]</scope>
    <source>
        <strain evidence="2">cv. PW_Plant_1</strain>
    </source>
</reference>
<comment type="caution">
    <text evidence="1">The sequence shown here is derived from an EMBL/GenBank/DDBJ whole genome shotgun (WGS) entry which is preliminary data.</text>
</comment>
<evidence type="ECO:0000313" key="1">
    <source>
        <dbReference type="EMBL" id="KAJ7532294.1"/>
    </source>
</evidence>
<evidence type="ECO:0000313" key="2">
    <source>
        <dbReference type="Proteomes" id="UP001162992"/>
    </source>
</evidence>
<name>A0ACC2BR98_DIPCM</name>
<organism evidence="1 2">
    <name type="scientific">Diphasiastrum complanatum</name>
    <name type="common">Issler's clubmoss</name>
    <name type="synonym">Lycopodium complanatum</name>
    <dbReference type="NCBI Taxonomy" id="34168"/>
    <lineage>
        <taxon>Eukaryota</taxon>
        <taxon>Viridiplantae</taxon>
        <taxon>Streptophyta</taxon>
        <taxon>Embryophyta</taxon>
        <taxon>Tracheophyta</taxon>
        <taxon>Lycopodiopsida</taxon>
        <taxon>Lycopodiales</taxon>
        <taxon>Lycopodiaceae</taxon>
        <taxon>Lycopodioideae</taxon>
        <taxon>Diphasiastrum</taxon>
    </lineage>
</organism>
<proteinExistence type="predicted"/>
<keyword evidence="2" id="KW-1185">Reference proteome</keyword>